<dbReference type="Pfam" id="PF02602">
    <property type="entry name" value="HEM4"/>
    <property type="match status" value="1"/>
</dbReference>
<dbReference type="CDD" id="cd06578">
    <property type="entry name" value="HemD"/>
    <property type="match status" value="1"/>
</dbReference>
<gene>
    <name evidence="2" type="ORF">SAMN05421538_101261</name>
</gene>
<evidence type="ECO:0000259" key="1">
    <source>
        <dbReference type="Pfam" id="PF02602"/>
    </source>
</evidence>
<dbReference type="Proteomes" id="UP000199344">
    <property type="component" value="Unassembled WGS sequence"/>
</dbReference>
<accession>A0A1G6TEB0</accession>
<dbReference type="SUPFAM" id="SSF69618">
    <property type="entry name" value="HemD-like"/>
    <property type="match status" value="1"/>
</dbReference>
<dbReference type="GO" id="GO:0033014">
    <property type="term" value="P:tetrapyrrole biosynthetic process"/>
    <property type="evidence" value="ECO:0007669"/>
    <property type="project" value="InterPro"/>
</dbReference>
<dbReference type="EMBL" id="FNAH01000001">
    <property type="protein sequence ID" value="SDD27369.1"/>
    <property type="molecule type" value="Genomic_DNA"/>
</dbReference>
<dbReference type="InterPro" id="IPR036108">
    <property type="entry name" value="4pyrrol_syn_uPrphyn_synt_sf"/>
</dbReference>
<organism evidence="2 3">
    <name type="scientific">Paracoccus isoporae</name>
    <dbReference type="NCBI Taxonomy" id="591205"/>
    <lineage>
        <taxon>Bacteria</taxon>
        <taxon>Pseudomonadati</taxon>
        <taxon>Pseudomonadota</taxon>
        <taxon>Alphaproteobacteria</taxon>
        <taxon>Rhodobacterales</taxon>
        <taxon>Paracoccaceae</taxon>
        <taxon>Paracoccus</taxon>
    </lineage>
</organism>
<sequence>MTAPICLLTRPEAQSCAIAAKLDGMECLISPILRIAPLRVDAARIAAAPGLIFTSVNAVPFAGPPMGRHALCVGPQTADAARAAGFDVIEGPGDAEGLLAMLEGRRDWLHLHGLHRARALPVPSMAVYEQLAQPFSAGAMRLLNGPRPLILPVFSPRSASLLSPQVAGSSAPLTLVAISKSAEAAYTGPAARRIIAARPDRPSMIDAIRAAPSGGTMPPAVG</sequence>
<feature type="domain" description="Tetrapyrrole biosynthesis uroporphyrinogen III synthase" evidence="1">
    <location>
        <begin position="23"/>
        <end position="205"/>
    </location>
</feature>
<dbReference type="STRING" id="591205.SAMN05421538_101261"/>
<dbReference type="OrthoDB" id="7204250at2"/>
<dbReference type="RefSeq" id="WP_090520152.1">
    <property type="nucleotide sequence ID" value="NZ_FNAH01000001.1"/>
</dbReference>
<name>A0A1G6TEB0_9RHOB</name>
<evidence type="ECO:0000313" key="3">
    <source>
        <dbReference type="Proteomes" id="UP000199344"/>
    </source>
</evidence>
<evidence type="ECO:0000313" key="2">
    <source>
        <dbReference type="EMBL" id="SDD27369.1"/>
    </source>
</evidence>
<dbReference type="AlphaFoldDB" id="A0A1G6TEB0"/>
<keyword evidence="3" id="KW-1185">Reference proteome</keyword>
<dbReference type="GO" id="GO:0004852">
    <property type="term" value="F:uroporphyrinogen-III synthase activity"/>
    <property type="evidence" value="ECO:0007669"/>
    <property type="project" value="InterPro"/>
</dbReference>
<protein>
    <submittedName>
        <fullName evidence="2">Uroporphyrinogen-III synthase</fullName>
    </submittedName>
</protein>
<reference evidence="2 3" key="1">
    <citation type="submission" date="2016-10" db="EMBL/GenBank/DDBJ databases">
        <authorList>
            <person name="de Groot N.N."/>
        </authorList>
    </citation>
    <scope>NUCLEOTIDE SEQUENCE [LARGE SCALE GENOMIC DNA]</scope>
    <source>
        <strain evidence="2 3">DSM 22220</strain>
    </source>
</reference>
<dbReference type="Gene3D" id="3.40.50.10090">
    <property type="match status" value="1"/>
</dbReference>
<proteinExistence type="predicted"/>
<dbReference type="InterPro" id="IPR003754">
    <property type="entry name" value="4pyrrol_synth_uPrphyn_synth"/>
</dbReference>